<evidence type="ECO:0000313" key="2">
    <source>
        <dbReference type="Proteomes" id="UP001177260"/>
    </source>
</evidence>
<keyword evidence="1" id="KW-0808">Transferase</keyword>
<protein>
    <submittedName>
        <fullName evidence="1">RNA methyltransferase tRNA(M5U54)methyltransferase</fullName>
        <ecNumber evidence="1">2.1.1.21</ecNumber>
    </submittedName>
</protein>
<accession>A0ACC3AP81</accession>
<dbReference type="EC" id="2.1.1.21" evidence="1"/>
<keyword evidence="2" id="KW-1185">Reference proteome</keyword>
<name>A0ACC3AP81_9EURO</name>
<sequence length="647" mass="70638">MEESSQSRIADDRVQYDGKEYRAVKEGLAFILNAPAEAAASKGTKKDLKVDDEAQSVFYNPIQQFNRDLSVLAIKAYSEHVVALRKQKADKKMQKQANGKKRKRDEQETEEPINKGSPPSFTILDALSATGLRALRYASEIPATTRVVANDLSPSAIAAMKTNIEYNKLGEVIQQNTGDARAYMYNLPHAFDVIDLDPYGTAAPFMDAAVQGVKDGGLLCVTCTDAGVWASNGYPEKSFALYGGVPSKGSHSHEAGLRLILHGLAASAARYGLSIEPLLSLSIDFYARVFVRIHRSPAEVKFASGNTMLVYNCDSGCGAWSTQPLTQTKQKLDRKGDPFYHYGFAQGPVAGTHCEHCASKTHIGGPMWAGPLHNPQYIQKILDMLPGTDAETYQTLSRLEGMLMTALEEDLTLSDSAESSSPEPVDANNNDSPQEQSDIIGRMDPALREPHPFYFSLNVLAKVLRTSTVPYDAFCGALRHMGYRTTRSHAKPNTVRTDAPWAVIWEVMREWVRQRSPIKEGALKPGTAGATIMAKGRESPQNTDQGELLDTLKREVASAAEGGKDVSDMITKVEAALYRSGTRLPPKNSSGTSGEVDTSTSETKTTPVVFDEGLGRKTSGRKRLVRYQINPRANWGPLNRASGGGRK</sequence>
<gene>
    <name evidence="1" type="primary">TRM1_1</name>
    <name evidence="1" type="ORF">N8T08_001070</name>
</gene>
<proteinExistence type="predicted"/>
<comment type="caution">
    <text evidence="1">The sequence shown here is derived from an EMBL/GenBank/DDBJ whole genome shotgun (WGS) entry which is preliminary data.</text>
</comment>
<dbReference type="EMBL" id="JAOPJF010000110">
    <property type="protein sequence ID" value="KAK1139343.1"/>
    <property type="molecule type" value="Genomic_DNA"/>
</dbReference>
<evidence type="ECO:0000313" key="1">
    <source>
        <dbReference type="EMBL" id="KAK1139343.1"/>
    </source>
</evidence>
<dbReference type="Proteomes" id="UP001177260">
    <property type="component" value="Unassembled WGS sequence"/>
</dbReference>
<organism evidence="1 2">
    <name type="scientific">Aspergillus melleus</name>
    <dbReference type="NCBI Taxonomy" id="138277"/>
    <lineage>
        <taxon>Eukaryota</taxon>
        <taxon>Fungi</taxon>
        <taxon>Dikarya</taxon>
        <taxon>Ascomycota</taxon>
        <taxon>Pezizomycotina</taxon>
        <taxon>Eurotiomycetes</taxon>
        <taxon>Eurotiomycetidae</taxon>
        <taxon>Eurotiales</taxon>
        <taxon>Aspergillaceae</taxon>
        <taxon>Aspergillus</taxon>
        <taxon>Aspergillus subgen. Circumdati</taxon>
    </lineage>
</organism>
<keyword evidence="1" id="KW-0489">Methyltransferase</keyword>
<reference evidence="1 2" key="1">
    <citation type="journal article" date="2023" name="ACS Omega">
        <title>Identification of the Neoaspergillic Acid Biosynthesis Gene Cluster by Establishing an In Vitro CRISPR-Ribonucleoprotein Genetic System in Aspergillus melleus.</title>
        <authorList>
            <person name="Yuan B."/>
            <person name="Grau M.F."/>
            <person name="Murata R.M."/>
            <person name="Torok T."/>
            <person name="Venkateswaran K."/>
            <person name="Stajich J.E."/>
            <person name="Wang C.C.C."/>
        </authorList>
    </citation>
    <scope>NUCLEOTIDE SEQUENCE [LARGE SCALE GENOMIC DNA]</scope>
    <source>
        <strain evidence="1 2">IMV 1140</strain>
    </source>
</reference>